<accession>A0ABY5PCL1</accession>
<protein>
    <submittedName>
        <fullName evidence="2">Uncharacterized protein</fullName>
    </submittedName>
</protein>
<keyword evidence="3" id="KW-1185">Reference proteome</keyword>
<feature type="transmembrane region" description="Helical" evidence="1">
    <location>
        <begin position="27"/>
        <end position="45"/>
    </location>
</feature>
<keyword evidence="1" id="KW-0472">Membrane</keyword>
<evidence type="ECO:0000256" key="1">
    <source>
        <dbReference type="SAM" id="Phobius"/>
    </source>
</evidence>
<feature type="transmembrane region" description="Helical" evidence="1">
    <location>
        <begin position="65"/>
        <end position="85"/>
    </location>
</feature>
<sequence>MLTLLLIAAAFAALGLAAGLLVRPWVAVLALVLIGVGLAGVAWLGHDPNAADVGHDDMSDEAGMVLGVLFFTVPAGLGCAMGVAAKYGRRVVRRSDWLT</sequence>
<proteinExistence type="predicted"/>
<dbReference type="EMBL" id="CP088295">
    <property type="protein sequence ID" value="UUY02404.1"/>
    <property type="molecule type" value="Genomic_DNA"/>
</dbReference>
<evidence type="ECO:0000313" key="3">
    <source>
        <dbReference type="Proteomes" id="UP001058860"/>
    </source>
</evidence>
<dbReference type="Proteomes" id="UP001058860">
    <property type="component" value="Chromosome"/>
</dbReference>
<keyword evidence="1" id="KW-1133">Transmembrane helix</keyword>
<keyword evidence="1" id="KW-0812">Transmembrane</keyword>
<organism evidence="2 3">
    <name type="scientific">Svornostia abyssi</name>
    <dbReference type="NCBI Taxonomy" id="2898438"/>
    <lineage>
        <taxon>Bacteria</taxon>
        <taxon>Bacillati</taxon>
        <taxon>Actinomycetota</taxon>
        <taxon>Thermoleophilia</taxon>
        <taxon>Solirubrobacterales</taxon>
        <taxon>Baekduiaceae</taxon>
        <taxon>Svornostia</taxon>
    </lineage>
</organism>
<dbReference type="RefSeq" id="WP_353862932.1">
    <property type="nucleotide sequence ID" value="NZ_CP088295.1"/>
</dbReference>
<evidence type="ECO:0000313" key="2">
    <source>
        <dbReference type="EMBL" id="UUY02404.1"/>
    </source>
</evidence>
<name>A0ABY5PCL1_9ACTN</name>
<reference evidence="3" key="1">
    <citation type="submission" date="2021-11" db="EMBL/GenBank/DDBJ databases">
        <title>Cultivation dependent microbiological survey of springs from the worlds oldest radium mine currently devoted to the extraction of radon-saturated water.</title>
        <authorList>
            <person name="Kapinusova G."/>
            <person name="Smrhova T."/>
            <person name="Strejcek M."/>
            <person name="Suman J."/>
            <person name="Jani K."/>
            <person name="Pajer P."/>
            <person name="Uhlik O."/>
        </authorList>
    </citation>
    <scope>NUCLEOTIDE SEQUENCE [LARGE SCALE GENOMIC DNA]</scope>
    <source>
        <strain evidence="3">J379</strain>
    </source>
</reference>
<gene>
    <name evidence="2" type="ORF">LRS13_17070</name>
</gene>